<keyword evidence="2" id="KW-0012">Acyltransferase</keyword>
<dbReference type="Pfam" id="PF00583">
    <property type="entry name" value="Acetyltransf_1"/>
    <property type="match status" value="1"/>
</dbReference>
<evidence type="ECO:0000259" key="3">
    <source>
        <dbReference type="PROSITE" id="PS51186"/>
    </source>
</evidence>
<comment type="caution">
    <text evidence="5">The sequence shown here is derived from an EMBL/GenBank/DDBJ whole genome shotgun (WGS) entry which is preliminary data.</text>
</comment>
<keyword evidence="6" id="KW-1185">Reference proteome</keyword>
<dbReference type="PANTHER" id="PTHR43877">
    <property type="entry name" value="AMINOALKYLPHOSPHONATE N-ACETYLTRANSFERASE-RELATED-RELATED"/>
    <property type="match status" value="1"/>
</dbReference>
<dbReference type="SUPFAM" id="SSF55021">
    <property type="entry name" value="ACT-like"/>
    <property type="match status" value="1"/>
</dbReference>
<dbReference type="InterPro" id="IPR016181">
    <property type="entry name" value="Acyl_CoA_acyltransferase"/>
</dbReference>
<dbReference type="AlphaFoldDB" id="A0A8J3SW22"/>
<dbReference type="SUPFAM" id="SSF55729">
    <property type="entry name" value="Acyl-CoA N-acyltransferases (Nat)"/>
    <property type="match status" value="1"/>
</dbReference>
<accession>A0A8J3SW22</accession>
<proteinExistence type="predicted"/>
<gene>
    <name evidence="5" type="ORF">Pta02_18610</name>
</gene>
<keyword evidence="1" id="KW-0808">Transferase</keyword>
<evidence type="ECO:0000256" key="2">
    <source>
        <dbReference type="ARBA" id="ARBA00023315"/>
    </source>
</evidence>
<sequence>MGFLRIRTTVDERPGRLASLAAALAEKGGNILGLSVQPDVDGTVDEFVAEIPAAPEVVREALEAAGGRRVQVVAATAHELTDEPTRVLLLASRLRSAPWRLPQLLAELLRADDARWVYGAEMSDLPDPTLLTVPVAPRRAIRLRRAELPFTLTEAARAASFVRLAQPPAEAAASAERAVKLADGTETQVRPLTMMYREAVRDLHERCSPESRRFRYFTAMPALPPRIFERLCDRTRGHSLVAGFDGQVVALANLMFTPDPGIAEMAFLIEDRWQGRGLGAALARMLVAQARDLGFAEVKATLLSDNARMRRLLLSLGATLSYTEDPGVVEARLAIGVMATASPS</sequence>
<evidence type="ECO:0008006" key="7">
    <source>
        <dbReference type="Google" id="ProtNLM"/>
    </source>
</evidence>
<dbReference type="EMBL" id="BOOK01000012">
    <property type="protein sequence ID" value="GIH99852.1"/>
    <property type="molecule type" value="Genomic_DNA"/>
</dbReference>
<dbReference type="PANTHER" id="PTHR43877:SF8">
    <property type="entry name" value="N-ACETYLGLUTAMATE SYNTHASE-RELATED"/>
    <property type="match status" value="1"/>
</dbReference>
<dbReference type="GO" id="GO:0016747">
    <property type="term" value="F:acyltransferase activity, transferring groups other than amino-acyl groups"/>
    <property type="evidence" value="ECO:0007669"/>
    <property type="project" value="InterPro"/>
</dbReference>
<dbReference type="PROSITE" id="PS51671">
    <property type="entry name" value="ACT"/>
    <property type="match status" value="1"/>
</dbReference>
<dbReference type="Proteomes" id="UP000634476">
    <property type="component" value="Unassembled WGS sequence"/>
</dbReference>
<dbReference type="PROSITE" id="PS51186">
    <property type="entry name" value="GNAT"/>
    <property type="match status" value="1"/>
</dbReference>
<dbReference type="InterPro" id="IPR050832">
    <property type="entry name" value="Bact_Acetyltransf"/>
</dbReference>
<organism evidence="5 6">
    <name type="scientific">Planobispora takensis</name>
    <dbReference type="NCBI Taxonomy" id="1367882"/>
    <lineage>
        <taxon>Bacteria</taxon>
        <taxon>Bacillati</taxon>
        <taxon>Actinomycetota</taxon>
        <taxon>Actinomycetes</taxon>
        <taxon>Streptosporangiales</taxon>
        <taxon>Streptosporangiaceae</taxon>
        <taxon>Planobispora</taxon>
    </lineage>
</organism>
<dbReference type="Gene3D" id="3.40.630.30">
    <property type="match status" value="1"/>
</dbReference>
<reference evidence="5" key="1">
    <citation type="submission" date="2021-01" db="EMBL/GenBank/DDBJ databases">
        <title>Whole genome shotgun sequence of Planobispora takensis NBRC 109077.</title>
        <authorList>
            <person name="Komaki H."/>
            <person name="Tamura T."/>
        </authorList>
    </citation>
    <scope>NUCLEOTIDE SEQUENCE</scope>
    <source>
        <strain evidence="5">NBRC 109077</strain>
    </source>
</reference>
<name>A0A8J3SW22_9ACTN</name>
<evidence type="ECO:0000256" key="1">
    <source>
        <dbReference type="ARBA" id="ARBA00022679"/>
    </source>
</evidence>
<evidence type="ECO:0000259" key="4">
    <source>
        <dbReference type="PROSITE" id="PS51671"/>
    </source>
</evidence>
<feature type="domain" description="N-acetyltransferase" evidence="3">
    <location>
        <begin position="187"/>
        <end position="336"/>
    </location>
</feature>
<dbReference type="InterPro" id="IPR045865">
    <property type="entry name" value="ACT-like_dom_sf"/>
</dbReference>
<protein>
    <recommendedName>
        <fullName evidence="7">GNAT family N-acetyltransferase</fullName>
    </recommendedName>
</protein>
<evidence type="ECO:0000313" key="6">
    <source>
        <dbReference type="Proteomes" id="UP000634476"/>
    </source>
</evidence>
<dbReference type="Pfam" id="PF01842">
    <property type="entry name" value="ACT"/>
    <property type="match status" value="1"/>
</dbReference>
<dbReference type="InterPro" id="IPR000182">
    <property type="entry name" value="GNAT_dom"/>
</dbReference>
<dbReference type="RefSeq" id="WP_203874293.1">
    <property type="nucleotide sequence ID" value="NZ_BOOK01000012.1"/>
</dbReference>
<evidence type="ECO:0000313" key="5">
    <source>
        <dbReference type="EMBL" id="GIH99852.1"/>
    </source>
</evidence>
<feature type="domain" description="ACT" evidence="4">
    <location>
        <begin position="5"/>
        <end position="75"/>
    </location>
</feature>
<dbReference type="CDD" id="cd04301">
    <property type="entry name" value="NAT_SF"/>
    <property type="match status" value="1"/>
</dbReference>
<dbReference type="InterPro" id="IPR002912">
    <property type="entry name" value="ACT_dom"/>
</dbReference>